<evidence type="ECO:0000256" key="2">
    <source>
        <dbReference type="ARBA" id="ARBA00022722"/>
    </source>
</evidence>
<feature type="transmembrane region" description="Helical" evidence="5">
    <location>
        <begin position="44"/>
        <end position="63"/>
    </location>
</feature>
<feature type="transmembrane region" description="Helical" evidence="5">
    <location>
        <begin position="113"/>
        <end position="131"/>
    </location>
</feature>
<sequence>MVNKIVRVILTLLGVLLGYGLVVTLESLELLKFIEGTNYESFSYIFISILMGIIVFILSPRIMKIGDFIGSSVEVELQRIPGSDIILGAVGLIVGLIIAYLTSLPIFNLDIPYLTVPVSVLLYLLFGYLGINVATKKREDFAGLFSIFKRSNVKDKTMTSSKSRVKPKVLDTSVIIDGRIADICKTGFVEGPLVIPEFVLEELRHIADSSDSLKRNRGRRGLDILNKIQKELDIEVMIYEKDFEEINEVDSKLLKLGQVLEGMVVTNDYNLNKVAEFHGVEVLNINELANAVKPVVLPGEEMIVQVIKDGKESGQGVAYLDDGTMIVVDSGRKHIGETLSVMVTSVLQTAAGRMIFAKPKYMIDRAG</sequence>
<comment type="caution">
    <text evidence="7">The sequence shown here is derived from an EMBL/GenBank/DDBJ whole genome shotgun (WGS) entry which is preliminary data.</text>
</comment>
<dbReference type="SMART" id="SM00670">
    <property type="entry name" value="PINc"/>
    <property type="match status" value="1"/>
</dbReference>
<feature type="transmembrane region" description="Helical" evidence="5">
    <location>
        <begin position="84"/>
        <end position="107"/>
    </location>
</feature>
<keyword evidence="8" id="KW-1185">Reference proteome</keyword>
<dbReference type="CDD" id="cd09877">
    <property type="entry name" value="PIN_YacL-like"/>
    <property type="match status" value="1"/>
</dbReference>
<evidence type="ECO:0000256" key="1">
    <source>
        <dbReference type="ARBA" id="ARBA00001946"/>
    </source>
</evidence>
<dbReference type="InterPro" id="IPR002792">
    <property type="entry name" value="TRAM_dom"/>
</dbReference>
<dbReference type="RefSeq" id="WP_203364783.1">
    <property type="nucleotide sequence ID" value="NZ_WSFT01000004.1"/>
</dbReference>
<evidence type="ECO:0000259" key="6">
    <source>
        <dbReference type="PROSITE" id="PS50926"/>
    </source>
</evidence>
<keyword evidence="4" id="KW-0460">Magnesium</keyword>
<proteinExistence type="predicted"/>
<feature type="domain" description="TRAM" evidence="6">
    <location>
        <begin position="295"/>
        <end position="356"/>
    </location>
</feature>
<keyword evidence="2" id="KW-0540">Nuclease</keyword>
<evidence type="ECO:0000313" key="7">
    <source>
        <dbReference type="EMBL" id="MBS4536853.1"/>
    </source>
</evidence>
<dbReference type="SUPFAM" id="SSF88723">
    <property type="entry name" value="PIN domain-like"/>
    <property type="match status" value="1"/>
</dbReference>
<name>A0A942UPL0_9FIRM</name>
<dbReference type="Pfam" id="PF01850">
    <property type="entry name" value="PIN"/>
    <property type="match status" value="1"/>
</dbReference>
<evidence type="ECO:0000256" key="5">
    <source>
        <dbReference type="SAM" id="Phobius"/>
    </source>
</evidence>
<keyword evidence="5" id="KW-1133">Transmembrane helix</keyword>
<dbReference type="GO" id="GO:0004518">
    <property type="term" value="F:nuclease activity"/>
    <property type="evidence" value="ECO:0007669"/>
    <property type="project" value="UniProtKB-KW"/>
</dbReference>
<keyword evidence="5" id="KW-0812">Transmembrane</keyword>
<dbReference type="Proteomes" id="UP000724672">
    <property type="component" value="Unassembled WGS sequence"/>
</dbReference>
<evidence type="ECO:0000256" key="4">
    <source>
        <dbReference type="ARBA" id="ARBA00022842"/>
    </source>
</evidence>
<dbReference type="EMBL" id="WSFT01000004">
    <property type="protein sequence ID" value="MBS4536853.1"/>
    <property type="molecule type" value="Genomic_DNA"/>
</dbReference>
<comment type="cofactor">
    <cofactor evidence="1">
        <name>Mg(2+)</name>
        <dbReference type="ChEBI" id="CHEBI:18420"/>
    </cofactor>
</comment>
<reference evidence="7" key="1">
    <citation type="submission" date="2019-12" db="EMBL/GenBank/DDBJ databases">
        <title>Clostridiaceae gen. nov. sp. nov., isolated from sediment in Xinjiang, China.</title>
        <authorList>
            <person name="Zhang R."/>
        </authorList>
    </citation>
    <scope>NUCLEOTIDE SEQUENCE</scope>
    <source>
        <strain evidence="7">D2Q-11</strain>
    </source>
</reference>
<dbReference type="PANTHER" id="PTHR11603">
    <property type="entry name" value="AAA FAMILY ATPASE"/>
    <property type="match status" value="1"/>
</dbReference>
<dbReference type="InterPro" id="IPR029060">
    <property type="entry name" value="PIN-like_dom_sf"/>
</dbReference>
<dbReference type="GO" id="GO:0016787">
    <property type="term" value="F:hydrolase activity"/>
    <property type="evidence" value="ECO:0007669"/>
    <property type="project" value="UniProtKB-KW"/>
</dbReference>
<dbReference type="Gene3D" id="3.40.50.1010">
    <property type="entry name" value="5'-nuclease"/>
    <property type="match status" value="1"/>
</dbReference>
<evidence type="ECO:0000313" key="8">
    <source>
        <dbReference type="Proteomes" id="UP000724672"/>
    </source>
</evidence>
<dbReference type="AlphaFoldDB" id="A0A942UPL0"/>
<protein>
    <submittedName>
        <fullName evidence="7">PIN/TRAM domain-containing protein</fullName>
    </submittedName>
</protein>
<keyword evidence="5" id="KW-0472">Membrane</keyword>
<keyword evidence="3" id="KW-0378">Hydrolase</keyword>
<accession>A0A942UPL0</accession>
<dbReference type="PANTHER" id="PTHR11603:SF147">
    <property type="entry name" value="MEMBRANE PROTEIN"/>
    <property type="match status" value="1"/>
</dbReference>
<gene>
    <name evidence="7" type="ORF">GOQ27_00165</name>
</gene>
<dbReference type="InterPro" id="IPR002716">
    <property type="entry name" value="PIN_dom"/>
</dbReference>
<evidence type="ECO:0000256" key="3">
    <source>
        <dbReference type="ARBA" id="ARBA00022801"/>
    </source>
</evidence>
<dbReference type="PROSITE" id="PS50926">
    <property type="entry name" value="TRAM"/>
    <property type="match status" value="1"/>
</dbReference>
<dbReference type="InterPro" id="IPR052041">
    <property type="entry name" value="Nucleic_acid_metab_PIN/TRAM"/>
</dbReference>
<organism evidence="7 8">
    <name type="scientific">Anaeromonas frigoriresistens</name>
    <dbReference type="NCBI Taxonomy" id="2683708"/>
    <lineage>
        <taxon>Bacteria</taxon>
        <taxon>Bacillati</taxon>
        <taxon>Bacillota</taxon>
        <taxon>Tissierellia</taxon>
        <taxon>Tissierellales</taxon>
        <taxon>Thermohalobacteraceae</taxon>
        <taxon>Anaeromonas</taxon>
    </lineage>
</organism>